<dbReference type="Pfam" id="PF00665">
    <property type="entry name" value="rve"/>
    <property type="match status" value="1"/>
</dbReference>
<evidence type="ECO:0000256" key="2">
    <source>
        <dbReference type="SAM" id="MobiDB-lite"/>
    </source>
</evidence>
<dbReference type="EMBL" id="CP009622">
    <property type="protein sequence ID" value="AIU33081.1"/>
    <property type="molecule type" value="Genomic_DNA"/>
</dbReference>
<dbReference type="InterPro" id="IPR036397">
    <property type="entry name" value="RNaseH_sf"/>
</dbReference>
<evidence type="ECO:0000256" key="1">
    <source>
        <dbReference type="ARBA" id="ARBA00002286"/>
    </source>
</evidence>
<protein>
    <submittedName>
        <fullName evidence="5">Integrase</fullName>
    </submittedName>
</protein>
<dbReference type="SUPFAM" id="SSF53098">
    <property type="entry name" value="Ribonuclease H-like"/>
    <property type="match status" value="1"/>
</dbReference>
<dbReference type="InterPro" id="IPR012337">
    <property type="entry name" value="RNaseH-like_sf"/>
</dbReference>
<evidence type="ECO:0000313" key="5">
    <source>
        <dbReference type="EMBL" id="AIU33081.1"/>
    </source>
</evidence>
<dbReference type="InterPro" id="IPR050900">
    <property type="entry name" value="Transposase_IS3/IS150/IS904"/>
</dbReference>
<proteinExistence type="predicted"/>
<dbReference type="Gene3D" id="3.30.420.10">
    <property type="entry name" value="Ribonuclease H-like superfamily/Ribonuclease H"/>
    <property type="match status" value="1"/>
</dbReference>
<comment type="function">
    <text evidence="1">Involved in the transposition of the insertion sequence.</text>
</comment>
<organism evidence="5 6">
    <name type="scientific">Corynebacterium ramonii</name>
    <dbReference type="NCBI Taxonomy" id="3026968"/>
    <lineage>
        <taxon>Bacteria</taxon>
        <taxon>Bacillati</taxon>
        <taxon>Actinomycetota</taxon>
        <taxon>Actinomycetes</taxon>
        <taxon>Mycobacteriales</taxon>
        <taxon>Corynebacteriaceae</taxon>
        <taxon>Corynebacterium</taxon>
    </lineage>
</organism>
<feature type="domain" description="Integrase catalytic" evidence="3">
    <location>
        <begin position="67"/>
        <end position="108"/>
    </location>
</feature>
<dbReference type="Proteomes" id="UP000029910">
    <property type="component" value="Chromosome"/>
</dbReference>
<keyword evidence="6" id="KW-1185">Reference proteome</keyword>
<evidence type="ECO:0000313" key="6">
    <source>
        <dbReference type="Proteomes" id="UP000029910"/>
    </source>
</evidence>
<evidence type="ECO:0000259" key="3">
    <source>
        <dbReference type="Pfam" id="PF00665"/>
    </source>
</evidence>
<feature type="domain" description="HTH-like" evidence="4">
    <location>
        <begin position="2"/>
        <end position="43"/>
    </location>
</feature>
<evidence type="ECO:0000259" key="4">
    <source>
        <dbReference type="Pfam" id="PF13276"/>
    </source>
</evidence>
<reference evidence="5 6" key="1">
    <citation type="journal article" date="2015" name="Genome Announc.">
        <title>Genome Sequence of Corynebacterium ulcerans Strain FRC11.</title>
        <authorList>
            <person name="Benevides Lde J."/>
            <person name="Viana M.V."/>
            <person name="Mariano D.C."/>
            <person name="Rocha Fde S."/>
            <person name="Bagano P.C."/>
            <person name="Folador E.L."/>
            <person name="Pereira F.L."/>
            <person name="Dorella F.A."/>
            <person name="Leal C.A."/>
            <person name="Carvalho A.F."/>
            <person name="Soares Sde C."/>
            <person name="Carneiro A."/>
            <person name="Ramos R."/>
            <person name="Badell-Ocando E."/>
            <person name="Guiso N."/>
            <person name="Silva A."/>
            <person name="Figueiredo H."/>
            <person name="Azevedo V."/>
            <person name="Guimaraes L.C."/>
        </authorList>
    </citation>
    <scope>NUCLEOTIDE SEQUENCE [LARGE SCALE GENOMIC DNA]</scope>
    <source>
        <strain evidence="6">FRC0011</strain>
    </source>
</reference>
<name>A0ABN4EHR6_9CORY</name>
<sequence>MKQRYGYRRIHTELRKQGWQVGHKLVYKLMDQMRLKSKVRPRRKYKSYKGQTSRIADNLLDRNFTPDKPNTVWVSDITEFRVAGTKVYLSPIMDLYDRTILAYTLSMSRSRGVLSGRGRLHLLVQQRPTPTTIQGPDPDALSESDP</sequence>
<dbReference type="PANTHER" id="PTHR46889:SF4">
    <property type="entry name" value="TRANSPOSASE INSO FOR INSERTION SEQUENCE ELEMENT IS911B-RELATED"/>
    <property type="match status" value="1"/>
</dbReference>
<gene>
    <name evidence="5" type="ORF">CulFRC11_1512</name>
</gene>
<dbReference type="Pfam" id="PF13276">
    <property type="entry name" value="HTH_21"/>
    <property type="match status" value="1"/>
</dbReference>
<dbReference type="PANTHER" id="PTHR46889">
    <property type="entry name" value="TRANSPOSASE INSF FOR INSERTION SEQUENCE IS3B-RELATED"/>
    <property type="match status" value="1"/>
</dbReference>
<dbReference type="InterPro" id="IPR025948">
    <property type="entry name" value="HTH-like_dom"/>
</dbReference>
<accession>A0ABN4EHR6</accession>
<feature type="region of interest" description="Disordered" evidence="2">
    <location>
        <begin position="125"/>
        <end position="146"/>
    </location>
</feature>
<dbReference type="InterPro" id="IPR001584">
    <property type="entry name" value="Integrase_cat-core"/>
</dbReference>